<protein>
    <submittedName>
        <fullName evidence="1">Uncharacterized protein</fullName>
    </submittedName>
</protein>
<sequence length="196" mass="21372">MAGFGWCLSPAGAGGGYGCFGRWYAPDSSTPGNMVRGSVSTGCSRAAAYACGPCGNDVQLLWIRRREVLVQLRLRRGRGGGRRLVEVTGRLCRVHVRLVRLGVGARGRGRGRTAVDRMGALVEGHLVVTTDRHLDLVARVAEKVLRVVVRQIACIVLVNLGYDIATEQLLLGRTVDLYLREGESTKDGRNGDRRWN</sequence>
<evidence type="ECO:0000313" key="1">
    <source>
        <dbReference type="EnsemblMetazoa" id="AATE020579-PA.1"/>
    </source>
</evidence>
<dbReference type="AlphaFoldDB" id="A0A182JM11"/>
<dbReference type="EnsemblMetazoa" id="AATE020579-RA">
    <property type="protein sequence ID" value="AATE020579-PA.1"/>
    <property type="gene ID" value="AATE020579"/>
</dbReference>
<accession>A0A182JM11</accession>
<organism evidence="1">
    <name type="scientific">Anopheles atroparvus</name>
    <name type="common">European mosquito</name>
    <dbReference type="NCBI Taxonomy" id="41427"/>
    <lineage>
        <taxon>Eukaryota</taxon>
        <taxon>Metazoa</taxon>
        <taxon>Ecdysozoa</taxon>
        <taxon>Arthropoda</taxon>
        <taxon>Hexapoda</taxon>
        <taxon>Insecta</taxon>
        <taxon>Pterygota</taxon>
        <taxon>Neoptera</taxon>
        <taxon>Endopterygota</taxon>
        <taxon>Diptera</taxon>
        <taxon>Nematocera</taxon>
        <taxon>Culicoidea</taxon>
        <taxon>Culicidae</taxon>
        <taxon>Anophelinae</taxon>
        <taxon>Anopheles</taxon>
    </lineage>
</organism>
<name>A0A182JM11_ANOAO</name>
<dbReference type="VEuPathDB" id="VectorBase:AATE020579"/>
<proteinExistence type="predicted"/>
<reference evidence="1" key="1">
    <citation type="submission" date="2022-08" db="UniProtKB">
        <authorList>
            <consortium name="EnsemblMetazoa"/>
        </authorList>
    </citation>
    <scope>IDENTIFICATION</scope>
    <source>
        <strain evidence="1">EBRO</strain>
    </source>
</reference>